<keyword evidence="2" id="KW-0328">Glycosyltransferase</keyword>
<dbReference type="PANTHER" id="PTHR45947:SF3">
    <property type="entry name" value="SULFOQUINOVOSYL TRANSFERASE SQD2"/>
    <property type="match status" value="1"/>
</dbReference>
<evidence type="ECO:0000313" key="2">
    <source>
        <dbReference type="EMBL" id="MEA5139809.1"/>
    </source>
</evidence>
<evidence type="ECO:0000313" key="3">
    <source>
        <dbReference type="Proteomes" id="UP001302949"/>
    </source>
</evidence>
<comment type="caution">
    <text evidence="2">The sequence shown here is derived from an EMBL/GenBank/DDBJ whole genome shotgun (WGS) entry which is preliminary data.</text>
</comment>
<dbReference type="EMBL" id="JAYFUM010000012">
    <property type="protein sequence ID" value="MEA5139809.1"/>
    <property type="molecule type" value="Genomic_DNA"/>
</dbReference>
<dbReference type="PANTHER" id="PTHR45947">
    <property type="entry name" value="SULFOQUINOVOSYL TRANSFERASE SQD2"/>
    <property type="match status" value="1"/>
</dbReference>
<dbReference type="RefSeq" id="WP_323296968.1">
    <property type="nucleotide sequence ID" value="NZ_JAYFUM010000012.1"/>
</dbReference>
<reference evidence="2 3" key="1">
    <citation type="submission" date="2023-12" db="EMBL/GenBank/DDBJ databases">
        <title>Novel species of the genus Arcicella isolated from rivers.</title>
        <authorList>
            <person name="Lu H."/>
        </authorList>
    </citation>
    <scope>NUCLEOTIDE SEQUENCE [LARGE SCALE GENOMIC DNA]</scope>
    <source>
        <strain evidence="2 3">KCTC 23307</strain>
    </source>
</reference>
<feature type="domain" description="Glycosyl transferase family 1" evidence="1">
    <location>
        <begin position="193"/>
        <end position="359"/>
    </location>
</feature>
<dbReference type="CDD" id="cd03801">
    <property type="entry name" value="GT4_PimA-like"/>
    <property type="match status" value="1"/>
</dbReference>
<name>A0ABU5QBR6_9BACT</name>
<dbReference type="Proteomes" id="UP001302949">
    <property type="component" value="Unassembled WGS sequence"/>
</dbReference>
<protein>
    <submittedName>
        <fullName evidence="2">Glycosyltransferase family 4 protein</fullName>
        <ecNumber evidence="2">2.4.-.-</ecNumber>
    </submittedName>
</protein>
<dbReference type="InterPro" id="IPR050194">
    <property type="entry name" value="Glycosyltransferase_grp1"/>
</dbReference>
<accession>A0ABU5QBR6</accession>
<evidence type="ECO:0000259" key="1">
    <source>
        <dbReference type="Pfam" id="PF00534"/>
    </source>
</evidence>
<proteinExistence type="predicted"/>
<keyword evidence="3" id="KW-1185">Reference proteome</keyword>
<sequence>MKVLIIHNQLWAHYKAIIFNELQNIANQNTDFDLLVLQLASIEKSRVGLGDAALFQHKYKYQLLSEGILEDLSLKDRITGILKTIKSYQPDLVNLTGYYDIASWVALIYCKLNGIKTVLSNESTAGDHQRSFLKETFKRLIISQFNGFFNFGKLSKAYMMTLGGKESQMLVNRNCVDNTLLAEIYSKAYPLRERRQQELNLPTHNFIFVGRLIEFKNLVRLLEAFSIAQNKSNADWGLIFLGTGEQKSVLQKEVAEKNIQKVFFFEGVNWQEVPIYLSLSDVLVLPSYSEPWGLVVNEAMACGLPVLVSEKCGSAYDLVQAGLNGFTFQPLKMTELSEKLLKFMNKEVNTLEMSEASKKIIQEYSPENVAKEMFEGYKQLCRPRK</sequence>
<organism evidence="2 3">
    <name type="scientific">Arcicella rigui</name>
    <dbReference type="NCBI Taxonomy" id="797020"/>
    <lineage>
        <taxon>Bacteria</taxon>
        <taxon>Pseudomonadati</taxon>
        <taxon>Bacteroidota</taxon>
        <taxon>Cytophagia</taxon>
        <taxon>Cytophagales</taxon>
        <taxon>Flectobacillaceae</taxon>
        <taxon>Arcicella</taxon>
    </lineage>
</organism>
<keyword evidence="2" id="KW-0808">Transferase</keyword>
<dbReference type="Pfam" id="PF00534">
    <property type="entry name" value="Glycos_transf_1"/>
    <property type="match status" value="1"/>
</dbReference>
<dbReference type="Gene3D" id="3.40.50.2000">
    <property type="entry name" value="Glycogen Phosphorylase B"/>
    <property type="match status" value="2"/>
</dbReference>
<dbReference type="SUPFAM" id="SSF53756">
    <property type="entry name" value="UDP-Glycosyltransferase/glycogen phosphorylase"/>
    <property type="match status" value="1"/>
</dbReference>
<dbReference type="InterPro" id="IPR001296">
    <property type="entry name" value="Glyco_trans_1"/>
</dbReference>
<dbReference type="EC" id="2.4.-.-" evidence="2"/>
<dbReference type="GO" id="GO:0016757">
    <property type="term" value="F:glycosyltransferase activity"/>
    <property type="evidence" value="ECO:0007669"/>
    <property type="project" value="UniProtKB-KW"/>
</dbReference>
<gene>
    <name evidence="2" type="ORF">VB248_11720</name>
</gene>